<feature type="compositionally biased region" description="Basic and acidic residues" evidence="1">
    <location>
        <begin position="603"/>
        <end position="619"/>
    </location>
</feature>
<feature type="compositionally biased region" description="Basic and acidic residues" evidence="1">
    <location>
        <begin position="691"/>
        <end position="705"/>
    </location>
</feature>
<dbReference type="EMBL" id="JASWJB010000150">
    <property type="protein sequence ID" value="KAK2594907.1"/>
    <property type="molecule type" value="Genomic_DNA"/>
</dbReference>
<feature type="region of interest" description="Disordered" evidence="1">
    <location>
        <begin position="464"/>
        <end position="519"/>
    </location>
</feature>
<feature type="compositionally biased region" description="Polar residues" evidence="1">
    <location>
        <begin position="471"/>
        <end position="486"/>
    </location>
</feature>
<gene>
    <name evidence="3" type="ORF">QQS21_007355</name>
</gene>
<name>A0AAJ0CNN8_9HYPO</name>
<feature type="compositionally biased region" description="Polar residues" evidence="1">
    <location>
        <begin position="593"/>
        <end position="602"/>
    </location>
</feature>
<dbReference type="PANTHER" id="PTHR11750">
    <property type="entry name" value="PROTEIN N-TERMINAL AMIDASE"/>
    <property type="match status" value="1"/>
</dbReference>
<comment type="caution">
    <text evidence="3">The sequence shown here is derived from an EMBL/GenBank/DDBJ whole genome shotgun (WGS) entry which is preliminary data.</text>
</comment>
<evidence type="ECO:0000313" key="3">
    <source>
        <dbReference type="EMBL" id="KAK2594907.1"/>
    </source>
</evidence>
<evidence type="ECO:0000256" key="1">
    <source>
        <dbReference type="SAM" id="MobiDB-lite"/>
    </source>
</evidence>
<feature type="compositionally biased region" description="Low complexity" evidence="1">
    <location>
        <begin position="666"/>
        <end position="677"/>
    </location>
</feature>
<feature type="region of interest" description="Disordered" evidence="1">
    <location>
        <begin position="568"/>
        <end position="728"/>
    </location>
</feature>
<protein>
    <recommendedName>
        <fullName evidence="2">CN hydrolase domain-containing protein</fullName>
    </recommendedName>
</protein>
<dbReference type="PANTHER" id="PTHR11750:SF26">
    <property type="entry name" value="PROTEIN N-TERMINAL AMIDASE"/>
    <property type="match status" value="1"/>
</dbReference>
<feature type="compositionally biased region" description="Polar residues" evidence="1">
    <location>
        <begin position="374"/>
        <end position="388"/>
    </location>
</feature>
<evidence type="ECO:0000259" key="2">
    <source>
        <dbReference type="PROSITE" id="PS50263"/>
    </source>
</evidence>
<dbReference type="CDD" id="cd07566">
    <property type="entry name" value="ScNTA1_like"/>
    <property type="match status" value="1"/>
</dbReference>
<dbReference type="Gene3D" id="3.60.110.10">
    <property type="entry name" value="Carbon-nitrogen hydrolase"/>
    <property type="match status" value="1"/>
</dbReference>
<keyword evidence="4" id="KW-1185">Reference proteome</keyword>
<dbReference type="AlphaFoldDB" id="A0AAJ0CNN8"/>
<feature type="region of interest" description="Disordered" evidence="1">
    <location>
        <begin position="297"/>
        <end position="450"/>
    </location>
</feature>
<dbReference type="GO" id="GO:0008418">
    <property type="term" value="F:protein-N-terminal asparagine amidohydrolase activity"/>
    <property type="evidence" value="ECO:0007669"/>
    <property type="project" value="InterPro"/>
</dbReference>
<feature type="compositionally biased region" description="Basic and acidic residues" evidence="1">
    <location>
        <begin position="631"/>
        <end position="649"/>
    </location>
</feature>
<reference evidence="3" key="1">
    <citation type="submission" date="2023-06" db="EMBL/GenBank/DDBJ databases">
        <title>Conoideocrella luteorostrata (Hypocreales: Clavicipitaceae), a potential biocontrol fungus for elongate hemlock scale in United States Christmas tree production areas.</title>
        <authorList>
            <person name="Barrett H."/>
            <person name="Lovett B."/>
            <person name="Macias A.M."/>
            <person name="Stajich J.E."/>
            <person name="Kasson M.T."/>
        </authorList>
    </citation>
    <scope>NUCLEOTIDE SEQUENCE</scope>
    <source>
        <strain evidence="3">ARSEF 14590</strain>
    </source>
</reference>
<evidence type="ECO:0000313" key="4">
    <source>
        <dbReference type="Proteomes" id="UP001251528"/>
    </source>
</evidence>
<dbReference type="SUPFAM" id="SSF56317">
    <property type="entry name" value="Carbon-nitrogen hydrolase"/>
    <property type="match status" value="1"/>
</dbReference>
<organism evidence="3 4">
    <name type="scientific">Conoideocrella luteorostrata</name>
    <dbReference type="NCBI Taxonomy" id="1105319"/>
    <lineage>
        <taxon>Eukaryota</taxon>
        <taxon>Fungi</taxon>
        <taxon>Dikarya</taxon>
        <taxon>Ascomycota</taxon>
        <taxon>Pezizomycotina</taxon>
        <taxon>Sordariomycetes</taxon>
        <taxon>Hypocreomycetidae</taxon>
        <taxon>Hypocreales</taxon>
        <taxon>Clavicipitaceae</taxon>
        <taxon>Conoideocrella</taxon>
    </lineage>
</organism>
<dbReference type="InterPro" id="IPR003010">
    <property type="entry name" value="C-N_Hydrolase"/>
</dbReference>
<feature type="compositionally biased region" description="Basic and acidic residues" evidence="1">
    <location>
        <begin position="298"/>
        <end position="311"/>
    </location>
</feature>
<feature type="domain" description="CN hydrolase" evidence="2">
    <location>
        <begin position="1"/>
        <end position="285"/>
    </location>
</feature>
<feature type="compositionally biased region" description="Polar residues" evidence="1">
    <location>
        <begin position="420"/>
        <end position="429"/>
    </location>
</feature>
<dbReference type="GO" id="GO:0030163">
    <property type="term" value="P:protein catabolic process"/>
    <property type="evidence" value="ECO:0007669"/>
    <property type="project" value="TreeGrafter"/>
</dbReference>
<sequence>MRIACLQFSSQVGDVDNNLNRADSVLSKASQVDFDLLVLPELAFTGYNFKTLRDIAPFLEHAGSGITSLWARTIALKYNCYVAVGYPETVDASLRWPTEPEPTGPEHYSSTLVVNEDGETVANYRKSFLYSIDEMWALEGNKGFYDGFLPRLGNTSIGIGMDINPYKFEAPWHAFEFASHVHEVSSNLVIVSMAWITREDPRKFSRMPNEPDMETLIYWVTRLEPLIRSENEEEIIVVFCNRTGDEDEATYAGTSAVIGIQGGEVKVYGLLGRGEKELLVVDTSESPYAKLVYEPDADDSKKKNISFDRKPLAPTTKEQPTNNSKNQHGNEMDNSMGKQANTTNTPSTTHRDQVTRFSADAEPLRSGSPRSDRQSPQPRASASLTSLPTLPYNLATGVDDNTAKRRQAPENICITPRSEFVSQGSAKSSISDHFDIPTPPTSSPAPMATRPRLIIPASRFEKRYQHPPEQPLSSFSESSKTSIQSVRSDETEASVQTVTSNPRPPEDSTPYPHSDVRLSGYPRESQIYGEHVTTSQMGYAFTPTTAFEDMSPVALRWFWRPSDNLTPASVPASSWQTGTTIGRKAEPIPSLTLRASSQTQSKDGARQTPGHDAEHEDVTQKNPHLPMSDRFSSRIEHSVSGSEHKHSFSEEDVAPARSYSPKLRNSRSSRSLNRSNSTPSQRHVEAALSQHPEDARRSESTDKILAEPTRNTPVTHRPARRNEAAESR</sequence>
<dbReference type="InterPro" id="IPR039703">
    <property type="entry name" value="Nta1"/>
</dbReference>
<feature type="compositionally biased region" description="Polar residues" evidence="1">
    <location>
        <begin position="316"/>
        <end position="348"/>
    </location>
</feature>
<dbReference type="GO" id="GO:0070773">
    <property type="term" value="F:protein-N-terminal glutamine amidohydrolase activity"/>
    <property type="evidence" value="ECO:0007669"/>
    <property type="project" value="InterPro"/>
</dbReference>
<dbReference type="Proteomes" id="UP001251528">
    <property type="component" value="Unassembled WGS sequence"/>
</dbReference>
<dbReference type="Pfam" id="PF00795">
    <property type="entry name" value="CN_hydrolase"/>
    <property type="match status" value="1"/>
</dbReference>
<dbReference type="InterPro" id="IPR036526">
    <property type="entry name" value="C-N_Hydrolase_sf"/>
</dbReference>
<accession>A0AAJ0CNN8</accession>
<feature type="compositionally biased region" description="Polar residues" evidence="1">
    <location>
        <begin position="568"/>
        <end position="580"/>
    </location>
</feature>
<proteinExistence type="predicted"/>
<dbReference type="PROSITE" id="PS50263">
    <property type="entry name" value="CN_HYDROLASE"/>
    <property type="match status" value="1"/>
</dbReference>